<keyword evidence="7" id="KW-0131">Cell cycle</keyword>
<evidence type="ECO:0000313" key="11">
    <source>
        <dbReference type="Proteomes" id="UP000554004"/>
    </source>
</evidence>
<dbReference type="Proteomes" id="UP000554004">
    <property type="component" value="Unassembled WGS sequence"/>
</dbReference>
<dbReference type="InterPro" id="IPR013685">
    <property type="entry name" value="POTRA_FtsQ_type"/>
</dbReference>
<evidence type="ECO:0000256" key="5">
    <source>
        <dbReference type="ARBA" id="ARBA00022989"/>
    </source>
</evidence>
<gene>
    <name evidence="10" type="ORF">GX618_02035</name>
</gene>
<dbReference type="GO" id="GO:0051301">
    <property type="term" value="P:cell division"/>
    <property type="evidence" value="ECO:0007669"/>
    <property type="project" value="UniProtKB-KW"/>
</dbReference>
<keyword evidence="5 8" id="KW-1133">Transmembrane helix</keyword>
<proteinExistence type="predicted"/>
<name>A0A847EUM8_9BACT</name>
<organism evidence="10 11">
    <name type="scientific">Candidatus Dojkabacteria bacterium</name>
    <dbReference type="NCBI Taxonomy" id="2099670"/>
    <lineage>
        <taxon>Bacteria</taxon>
        <taxon>Candidatus Dojkabacteria</taxon>
    </lineage>
</organism>
<dbReference type="EMBL" id="JAAZAL010000076">
    <property type="protein sequence ID" value="NLE31034.1"/>
    <property type="molecule type" value="Genomic_DNA"/>
</dbReference>
<accession>A0A847EUM8</accession>
<evidence type="ECO:0000256" key="3">
    <source>
        <dbReference type="ARBA" id="ARBA00022618"/>
    </source>
</evidence>
<evidence type="ECO:0000256" key="4">
    <source>
        <dbReference type="ARBA" id="ARBA00022692"/>
    </source>
</evidence>
<evidence type="ECO:0000313" key="10">
    <source>
        <dbReference type="EMBL" id="NLE31034.1"/>
    </source>
</evidence>
<dbReference type="PROSITE" id="PS51779">
    <property type="entry name" value="POTRA"/>
    <property type="match status" value="1"/>
</dbReference>
<dbReference type="AlphaFoldDB" id="A0A847EUM8"/>
<feature type="transmembrane region" description="Helical" evidence="8">
    <location>
        <begin position="27"/>
        <end position="46"/>
    </location>
</feature>
<dbReference type="Gene3D" id="3.10.20.310">
    <property type="entry name" value="membrane protein fhac"/>
    <property type="match status" value="1"/>
</dbReference>
<keyword evidence="6 8" id="KW-0472">Membrane</keyword>
<protein>
    <submittedName>
        <fullName evidence="10">FtsQ-type POTRA domain-containing protein</fullName>
    </submittedName>
</protein>
<evidence type="ECO:0000256" key="8">
    <source>
        <dbReference type="SAM" id="Phobius"/>
    </source>
</evidence>
<evidence type="ECO:0000256" key="6">
    <source>
        <dbReference type="ARBA" id="ARBA00023136"/>
    </source>
</evidence>
<evidence type="ECO:0000256" key="2">
    <source>
        <dbReference type="ARBA" id="ARBA00022475"/>
    </source>
</evidence>
<evidence type="ECO:0000259" key="9">
    <source>
        <dbReference type="PROSITE" id="PS51779"/>
    </source>
</evidence>
<keyword evidence="2" id="KW-1003">Cell membrane</keyword>
<keyword evidence="4 8" id="KW-0812">Transmembrane</keyword>
<dbReference type="InterPro" id="IPR034746">
    <property type="entry name" value="POTRA"/>
</dbReference>
<keyword evidence="3" id="KW-0132">Cell division</keyword>
<comment type="caution">
    <text evidence="10">The sequence shown here is derived from an EMBL/GenBank/DDBJ whole genome shotgun (WGS) entry which is preliminary data.</text>
</comment>
<evidence type="ECO:0000256" key="1">
    <source>
        <dbReference type="ARBA" id="ARBA00004370"/>
    </source>
</evidence>
<feature type="domain" description="POTRA" evidence="9">
    <location>
        <begin position="46"/>
        <end position="117"/>
    </location>
</feature>
<dbReference type="GO" id="GO:0016020">
    <property type="term" value="C:membrane"/>
    <property type="evidence" value="ECO:0007669"/>
    <property type="project" value="UniProtKB-SubCell"/>
</dbReference>
<dbReference type="Pfam" id="PF08478">
    <property type="entry name" value="POTRA_1"/>
    <property type="match status" value="1"/>
</dbReference>
<reference evidence="10 11" key="1">
    <citation type="journal article" date="2020" name="Biotechnol. Biofuels">
        <title>New insights from the biogas microbiome by comprehensive genome-resolved metagenomics of nearly 1600 species originating from multiple anaerobic digesters.</title>
        <authorList>
            <person name="Campanaro S."/>
            <person name="Treu L."/>
            <person name="Rodriguez-R L.M."/>
            <person name="Kovalovszki A."/>
            <person name="Ziels R.M."/>
            <person name="Maus I."/>
            <person name="Zhu X."/>
            <person name="Kougias P.G."/>
            <person name="Basile A."/>
            <person name="Luo G."/>
            <person name="Schluter A."/>
            <person name="Konstantinidis K.T."/>
            <person name="Angelidaki I."/>
        </authorList>
    </citation>
    <scope>NUCLEOTIDE SEQUENCE [LARGE SCALE GENOMIC DNA]</scope>
    <source>
        <strain evidence="10">AS06rmzACSIP_421</strain>
    </source>
</reference>
<evidence type="ECO:0000256" key="7">
    <source>
        <dbReference type="ARBA" id="ARBA00023306"/>
    </source>
</evidence>
<sequence>MNDNLKRRSVVINRVKRIPFVVLLRRFLPFFIFIFIILLTFLFDLWNIKNLQYNTKDLKNVTSSELDSSLSNYIGKNIFATNPNQLTAEIESTIGYVKEASVKKILPNTLRIDIKEHTPFYIGYSSNRCLLFSDTGELINEICKDCQAKCTGEVSEMVYINSNTVIESNGKLIFFEEIFKVNQLLLEFNYEISSLNLQDGIALFRDVLGHSFTFDLSNQLEDQLARMYLIGSKINKDMIQYTTLDLRFERPVMNIK</sequence>
<comment type="subcellular location">
    <subcellularLocation>
        <location evidence="1">Membrane</location>
    </subcellularLocation>
</comment>